<name>M5FRK9_DACPD</name>
<organism evidence="2 3">
    <name type="scientific">Dacryopinax primogenitus (strain DJM 731)</name>
    <name type="common">Brown rot fungus</name>
    <dbReference type="NCBI Taxonomy" id="1858805"/>
    <lineage>
        <taxon>Eukaryota</taxon>
        <taxon>Fungi</taxon>
        <taxon>Dikarya</taxon>
        <taxon>Basidiomycota</taxon>
        <taxon>Agaricomycotina</taxon>
        <taxon>Dacrymycetes</taxon>
        <taxon>Dacrymycetales</taxon>
        <taxon>Dacrymycetaceae</taxon>
        <taxon>Dacryopinax</taxon>
    </lineage>
</organism>
<dbReference type="AlphaFoldDB" id="M5FRK9"/>
<dbReference type="EMBL" id="JH795876">
    <property type="protein sequence ID" value="EJT97634.1"/>
    <property type="molecule type" value="Genomic_DNA"/>
</dbReference>
<feature type="domain" description="Integrase core" evidence="1">
    <location>
        <begin position="2"/>
        <end position="121"/>
    </location>
</feature>
<dbReference type="PANTHER" id="PTHR46177:SF1">
    <property type="entry name" value="INTEGRASE CATALYTIC DOMAIN-CONTAINING PROTEIN"/>
    <property type="match status" value="1"/>
</dbReference>
<feature type="non-terminal residue" evidence="2">
    <location>
        <position position="214"/>
    </location>
</feature>
<dbReference type="PANTHER" id="PTHR46177">
    <property type="entry name" value="INTEGRASE CATALYTIC DOMAIN-CONTAINING PROTEIN"/>
    <property type="match status" value="1"/>
</dbReference>
<proteinExistence type="predicted"/>
<evidence type="ECO:0000259" key="1">
    <source>
        <dbReference type="Pfam" id="PF24764"/>
    </source>
</evidence>
<reference evidence="2 3" key="1">
    <citation type="journal article" date="2012" name="Science">
        <title>The Paleozoic origin of enzymatic lignin decomposition reconstructed from 31 fungal genomes.</title>
        <authorList>
            <person name="Floudas D."/>
            <person name="Binder M."/>
            <person name="Riley R."/>
            <person name="Barry K."/>
            <person name="Blanchette R.A."/>
            <person name="Henrissat B."/>
            <person name="Martinez A.T."/>
            <person name="Otillar R."/>
            <person name="Spatafora J.W."/>
            <person name="Yadav J.S."/>
            <person name="Aerts A."/>
            <person name="Benoit I."/>
            <person name="Boyd A."/>
            <person name="Carlson A."/>
            <person name="Copeland A."/>
            <person name="Coutinho P.M."/>
            <person name="de Vries R.P."/>
            <person name="Ferreira P."/>
            <person name="Findley K."/>
            <person name="Foster B."/>
            <person name="Gaskell J."/>
            <person name="Glotzer D."/>
            <person name="Gorecki P."/>
            <person name="Heitman J."/>
            <person name="Hesse C."/>
            <person name="Hori C."/>
            <person name="Igarashi K."/>
            <person name="Jurgens J.A."/>
            <person name="Kallen N."/>
            <person name="Kersten P."/>
            <person name="Kohler A."/>
            <person name="Kuees U."/>
            <person name="Kumar T.K.A."/>
            <person name="Kuo A."/>
            <person name="LaButti K."/>
            <person name="Larrondo L.F."/>
            <person name="Lindquist E."/>
            <person name="Ling A."/>
            <person name="Lombard V."/>
            <person name="Lucas S."/>
            <person name="Lundell T."/>
            <person name="Martin R."/>
            <person name="McLaughlin D.J."/>
            <person name="Morgenstern I."/>
            <person name="Morin E."/>
            <person name="Murat C."/>
            <person name="Nagy L.G."/>
            <person name="Nolan M."/>
            <person name="Ohm R.A."/>
            <person name="Patyshakuliyeva A."/>
            <person name="Rokas A."/>
            <person name="Ruiz-Duenas F.J."/>
            <person name="Sabat G."/>
            <person name="Salamov A."/>
            <person name="Samejima M."/>
            <person name="Schmutz J."/>
            <person name="Slot J.C."/>
            <person name="St John F."/>
            <person name="Stenlid J."/>
            <person name="Sun H."/>
            <person name="Sun S."/>
            <person name="Syed K."/>
            <person name="Tsang A."/>
            <person name="Wiebenga A."/>
            <person name="Young D."/>
            <person name="Pisabarro A."/>
            <person name="Eastwood D.C."/>
            <person name="Martin F."/>
            <person name="Cullen D."/>
            <person name="Grigoriev I.V."/>
            <person name="Hibbett D.S."/>
        </authorList>
    </citation>
    <scope>NUCLEOTIDE SEQUENCE [LARGE SCALE GENOMIC DNA]</scope>
    <source>
        <strain evidence="2 3">DJM-731 SS1</strain>
    </source>
</reference>
<dbReference type="Proteomes" id="UP000030653">
    <property type="component" value="Unassembled WGS sequence"/>
</dbReference>
<dbReference type="GeneID" id="63690596"/>
<protein>
    <recommendedName>
        <fullName evidence="1">Integrase core domain-containing protein</fullName>
    </recommendedName>
</protein>
<gene>
    <name evidence="2" type="ORF">DACRYDRAFT_59043</name>
</gene>
<sequence>DQHDKWRCFGLFLHMGLDNFSNVVLWLKVWWTNSNPCLIASYYLEAASEMQGIPLLTQSDPGMENHGIANAQTMLCQMLDPELAGMLQHQWMQGHSNIKLEIFWLKLHCQWSEGWEKLFQEGLDEYCLVFWWLTVLMIQADLDRFMRVHNTSKPWWDNKKAMPAEVPVLLLEHPLRYGPYLDYKASSQHCLFNETMPHCSCADWYLTQASPGHL</sequence>
<dbReference type="InterPro" id="IPR058913">
    <property type="entry name" value="Integrase_dom_put"/>
</dbReference>
<dbReference type="RefSeq" id="XP_040624532.1">
    <property type="nucleotide sequence ID" value="XM_040775534.1"/>
</dbReference>
<evidence type="ECO:0000313" key="2">
    <source>
        <dbReference type="EMBL" id="EJT97634.1"/>
    </source>
</evidence>
<dbReference type="HOGENOM" id="CLU_1291679_0_0_1"/>
<dbReference type="Pfam" id="PF24764">
    <property type="entry name" value="rva_4"/>
    <property type="match status" value="1"/>
</dbReference>
<evidence type="ECO:0000313" key="3">
    <source>
        <dbReference type="Proteomes" id="UP000030653"/>
    </source>
</evidence>
<dbReference type="STRING" id="1858805.M5FRK9"/>
<accession>M5FRK9</accession>
<dbReference type="OrthoDB" id="5946233at2759"/>
<keyword evidence="3" id="KW-1185">Reference proteome</keyword>